<keyword evidence="1" id="KW-0472">Membrane</keyword>
<feature type="transmembrane region" description="Helical" evidence="1">
    <location>
        <begin position="36"/>
        <end position="57"/>
    </location>
</feature>
<evidence type="ECO:0000313" key="2">
    <source>
        <dbReference type="Proteomes" id="UP000095283"/>
    </source>
</evidence>
<proteinExistence type="predicted"/>
<dbReference type="WBParaSite" id="Hba_04363">
    <property type="protein sequence ID" value="Hba_04363"/>
    <property type="gene ID" value="Hba_04363"/>
</dbReference>
<evidence type="ECO:0000256" key="1">
    <source>
        <dbReference type="SAM" id="Phobius"/>
    </source>
</evidence>
<evidence type="ECO:0000313" key="3">
    <source>
        <dbReference type="WBParaSite" id="Hba_04363"/>
    </source>
</evidence>
<keyword evidence="1" id="KW-1133">Transmembrane helix</keyword>
<reference evidence="3" key="1">
    <citation type="submission" date="2016-11" db="UniProtKB">
        <authorList>
            <consortium name="WormBaseParasite"/>
        </authorList>
    </citation>
    <scope>IDENTIFICATION</scope>
</reference>
<dbReference type="Proteomes" id="UP000095283">
    <property type="component" value="Unplaced"/>
</dbReference>
<keyword evidence="1" id="KW-0812">Transmembrane</keyword>
<protein>
    <submittedName>
        <fullName evidence="3">Uncharacterized protein</fullName>
    </submittedName>
</protein>
<accession>A0A1I7WHB4</accession>
<organism evidence="2 3">
    <name type="scientific">Heterorhabditis bacteriophora</name>
    <name type="common">Entomopathogenic nematode worm</name>
    <dbReference type="NCBI Taxonomy" id="37862"/>
    <lineage>
        <taxon>Eukaryota</taxon>
        <taxon>Metazoa</taxon>
        <taxon>Ecdysozoa</taxon>
        <taxon>Nematoda</taxon>
        <taxon>Chromadorea</taxon>
        <taxon>Rhabditida</taxon>
        <taxon>Rhabditina</taxon>
        <taxon>Rhabditomorpha</taxon>
        <taxon>Strongyloidea</taxon>
        <taxon>Heterorhabditidae</taxon>
        <taxon>Heterorhabditis</taxon>
    </lineage>
</organism>
<keyword evidence="2" id="KW-1185">Reference proteome</keyword>
<sequence>MFLSERNNHKIVVKNYKTKNNYFNDTPFMYRNNSPFYSVFILFHFVRVTYYFNCLYFHNKIERNC</sequence>
<dbReference type="AlphaFoldDB" id="A0A1I7WHB4"/>
<name>A0A1I7WHB4_HETBA</name>